<feature type="domain" description="HTH araC/xylS-type" evidence="4">
    <location>
        <begin position="213"/>
        <end position="312"/>
    </location>
</feature>
<dbReference type="RefSeq" id="WP_210680765.1">
    <property type="nucleotide sequence ID" value="NZ_JAGMWN010000001.1"/>
</dbReference>
<dbReference type="PANTHER" id="PTHR46796:SF6">
    <property type="entry name" value="ARAC SUBFAMILY"/>
    <property type="match status" value="1"/>
</dbReference>
<dbReference type="Pfam" id="PF12833">
    <property type="entry name" value="HTH_18"/>
    <property type="match status" value="1"/>
</dbReference>
<dbReference type="InterPro" id="IPR009057">
    <property type="entry name" value="Homeodomain-like_sf"/>
</dbReference>
<dbReference type="PANTHER" id="PTHR46796">
    <property type="entry name" value="HTH-TYPE TRANSCRIPTIONAL ACTIVATOR RHAS-RELATED"/>
    <property type="match status" value="1"/>
</dbReference>
<dbReference type="SMART" id="SM00342">
    <property type="entry name" value="HTH_ARAC"/>
    <property type="match status" value="1"/>
</dbReference>
<evidence type="ECO:0000256" key="1">
    <source>
        <dbReference type="ARBA" id="ARBA00023015"/>
    </source>
</evidence>
<proteinExistence type="predicted"/>
<protein>
    <submittedName>
        <fullName evidence="5">Helix-turn-helix domain-containing protein</fullName>
    </submittedName>
</protein>
<evidence type="ECO:0000313" key="6">
    <source>
        <dbReference type="Proteomes" id="UP000672602"/>
    </source>
</evidence>
<gene>
    <name evidence="5" type="ORF">KAJ83_04350</name>
</gene>
<accession>A0A8J7S041</accession>
<keyword evidence="2" id="KW-0238">DNA-binding</keyword>
<name>A0A8J7S041_9PROT</name>
<dbReference type="GO" id="GO:0003700">
    <property type="term" value="F:DNA-binding transcription factor activity"/>
    <property type="evidence" value="ECO:0007669"/>
    <property type="project" value="InterPro"/>
</dbReference>
<dbReference type="GO" id="GO:0043565">
    <property type="term" value="F:sequence-specific DNA binding"/>
    <property type="evidence" value="ECO:0007669"/>
    <property type="project" value="InterPro"/>
</dbReference>
<evidence type="ECO:0000256" key="2">
    <source>
        <dbReference type="ARBA" id="ARBA00023125"/>
    </source>
</evidence>
<evidence type="ECO:0000259" key="4">
    <source>
        <dbReference type="PROSITE" id="PS01124"/>
    </source>
</evidence>
<reference evidence="5" key="1">
    <citation type="submission" date="2021-04" db="EMBL/GenBank/DDBJ databases">
        <authorList>
            <person name="Zhang D.-C."/>
        </authorList>
    </citation>
    <scope>NUCLEOTIDE SEQUENCE</scope>
    <source>
        <strain evidence="5">CGMCC 1.15697</strain>
    </source>
</reference>
<dbReference type="InterPro" id="IPR050204">
    <property type="entry name" value="AraC_XylS_family_regulators"/>
</dbReference>
<dbReference type="InterPro" id="IPR035418">
    <property type="entry name" value="AraC-bd_2"/>
</dbReference>
<dbReference type="Pfam" id="PF14525">
    <property type="entry name" value="AraC_binding_2"/>
    <property type="match status" value="1"/>
</dbReference>
<evidence type="ECO:0000313" key="5">
    <source>
        <dbReference type="EMBL" id="MBP5856228.1"/>
    </source>
</evidence>
<keyword evidence="3" id="KW-0804">Transcription</keyword>
<dbReference type="PROSITE" id="PS01124">
    <property type="entry name" value="HTH_ARAC_FAMILY_2"/>
    <property type="match status" value="1"/>
</dbReference>
<dbReference type="EMBL" id="JAGMWN010000001">
    <property type="protein sequence ID" value="MBP5856228.1"/>
    <property type="molecule type" value="Genomic_DNA"/>
</dbReference>
<dbReference type="AlphaFoldDB" id="A0A8J7S041"/>
<dbReference type="Gene3D" id="1.10.10.60">
    <property type="entry name" value="Homeodomain-like"/>
    <property type="match status" value="1"/>
</dbReference>
<sequence>MELVFDTGALDPGARYMAWREAICDVYVNVDVKATRPEEYKGFIREAHFGKIALTDIFLSEQRIRRNRRHISRLDKDCYYLQFLHHGTLRVLQHGGEHLSNPARGAIFSATEQYELQCHGDVRSFYLEIPRDDFAGRFPKDRIPIAEIINTTNGMGRIAVEFCAMLASEGAQLGADTRSRLGDQLLDILALTLLSGEGDVPESESATGTLRLRALQQWIDAHLGDADMTLERIAHANNMSLRTLHLLFEPCEMSASEWIWHRRLQHCHDAIVKGDGRSITSIAFEHGFNSSAHFSTMFRRKFGLSPREMARTALRPAGGRGKG</sequence>
<organism evidence="5 6">
    <name type="scientific">Marivibrio halodurans</name>
    <dbReference type="NCBI Taxonomy" id="2039722"/>
    <lineage>
        <taxon>Bacteria</taxon>
        <taxon>Pseudomonadati</taxon>
        <taxon>Pseudomonadota</taxon>
        <taxon>Alphaproteobacteria</taxon>
        <taxon>Rhodospirillales</taxon>
        <taxon>Rhodospirillaceae</taxon>
        <taxon>Marivibrio</taxon>
    </lineage>
</organism>
<keyword evidence="6" id="KW-1185">Reference proteome</keyword>
<dbReference type="InterPro" id="IPR018060">
    <property type="entry name" value="HTH_AraC"/>
</dbReference>
<comment type="caution">
    <text evidence="5">The sequence shown here is derived from an EMBL/GenBank/DDBJ whole genome shotgun (WGS) entry which is preliminary data.</text>
</comment>
<dbReference type="Proteomes" id="UP000672602">
    <property type="component" value="Unassembled WGS sequence"/>
</dbReference>
<dbReference type="InterPro" id="IPR020449">
    <property type="entry name" value="Tscrpt_reg_AraC-type_HTH"/>
</dbReference>
<dbReference type="PRINTS" id="PR00032">
    <property type="entry name" value="HTHARAC"/>
</dbReference>
<dbReference type="SUPFAM" id="SSF46689">
    <property type="entry name" value="Homeodomain-like"/>
    <property type="match status" value="1"/>
</dbReference>
<keyword evidence="1" id="KW-0805">Transcription regulation</keyword>
<evidence type="ECO:0000256" key="3">
    <source>
        <dbReference type="ARBA" id="ARBA00023163"/>
    </source>
</evidence>